<dbReference type="SMART" id="SM00220">
    <property type="entry name" value="S_TKc"/>
    <property type="match status" value="1"/>
</dbReference>
<evidence type="ECO:0000256" key="5">
    <source>
        <dbReference type="ARBA" id="ARBA00022840"/>
    </source>
</evidence>
<name>A0A518DAF2_9BACT</name>
<dbReference type="EMBL" id="CP036291">
    <property type="protein sequence ID" value="QDU88396.1"/>
    <property type="molecule type" value="Genomic_DNA"/>
</dbReference>
<dbReference type="PROSITE" id="PS00108">
    <property type="entry name" value="PROTEIN_KINASE_ST"/>
    <property type="match status" value="1"/>
</dbReference>
<dbReference type="InterPro" id="IPR050660">
    <property type="entry name" value="NEK_Ser/Thr_kinase"/>
</dbReference>
<evidence type="ECO:0000256" key="4">
    <source>
        <dbReference type="ARBA" id="ARBA00022777"/>
    </source>
</evidence>
<dbReference type="SUPFAM" id="SSF56112">
    <property type="entry name" value="Protein kinase-like (PK-like)"/>
    <property type="match status" value="1"/>
</dbReference>
<organism evidence="8 9">
    <name type="scientific">Pirellulimonas nuda</name>
    <dbReference type="NCBI Taxonomy" id="2528009"/>
    <lineage>
        <taxon>Bacteria</taxon>
        <taxon>Pseudomonadati</taxon>
        <taxon>Planctomycetota</taxon>
        <taxon>Planctomycetia</taxon>
        <taxon>Pirellulales</taxon>
        <taxon>Lacipirellulaceae</taxon>
        <taxon>Pirellulimonas</taxon>
    </lineage>
</organism>
<dbReference type="PANTHER" id="PTHR43671:SF13">
    <property type="entry name" value="SERINE_THREONINE-PROTEIN KINASE NEK2"/>
    <property type="match status" value="1"/>
</dbReference>
<feature type="repeat" description="TPR" evidence="6">
    <location>
        <begin position="272"/>
        <end position="305"/>
    </location>
</feature>
<dbReference type="Gene3D" id="1.10.510.10">
    <property type="entry name" value="Transferase(Phosphotransferase) domain 1"/>
    <property type="match status" value="1"/>
</dbReference>
<dbReference type="AlphaFoldDB" id="A0A518DAF2"/>
<protein>
    <recommendedName>
        <fullName evidence="1">non-specific serine/threonine protein kinase</fullName>
        <ecNumber evidence="1">2.7.11.1</ecNumber>
    </recommendedName>
</protein>
<dbReference type="GO" id="GO:0005524">
    <property type="term" value="F:ATP binding"/>
    <property type="evidence" value="ECO:0007669"/>
    <property type="project" value="UniProtKB-KW"/>
</dbReference>
<feature type="domain" description="Protein kinase" evidence="7">
    <location>
        <begin position="1"/>
        <end position="202"/>
    </location>
</feature>
<dbReference type="SMART" id="SM00028">
    <property type="entry name" value="TPR"/>
    <property type="match status" value="4"/>
</dbReference>
<evidence type="ECO:0000313" key="8">
    <source>
        <dbReference type="EMBL" id="QDU88396.1"/>
    </source>
</evidence>
<dbReference type="InterPro" id="IPR011990">
    <property type="entry name" value="TPR-like_helical_dom_sf"/>
</dbReference>
<dbReference type="Gene3D" id="1.25.40.10">
    <property type="entry name" value="Tetratricopeptide repeat domain"/>
    <property type="match status" value="2"/>
</dbReference>
<dbReference type="SUPFAM" id="SSF48452">
    <property type="entry name" value="TPR-like"/>
    <property type="match status" value="1"/>
</dbReference>
<evidence type="ECO:0000256" key="2">
    <source>
        <dbReference type="ARBA" id="ARBA00022679"/>
    </source>
</evidence>
<evidence type="ECO:0000256" key="1">
    <source>
        <dbReference type="ARBA" id="ARBA00012513"/>
    </source>
</evidence>
<proteinExistence type="predicted"/>
<dbReference type="PROSITE" id="PS50011">
    <property type="entry name" value="PROTEIN_KINASE_DOM"/>
    <property type="match status" value="1"/>
</dbReference>
<dbReference type="InterPro" id="IPR026870">
    <property type="entry name" value="Zinc_ribbon_dom"/>
</dbReference>
<gene>
    <name evidence="8" type="primary">pknB_8</name>
    <name evidence="8" type="ORF">Pla175_17720</name>
</gene>
<dbReference type="Pfam" id="PF13240">
    <property type="entry name" value="Zn_Ribbon_1"/>
    <property type="match status" value="1"/>
</dbReference>
<reference evidence="8 9" key="1">
    <citation type="submission" date="2019-02" db="EMBL/GenBank/DDBJ databases">
        <title>Deep-cultivation of Planctomycetes and their phenomic and genomic characterization uncovers novel biology.</title>
        <authorList>
            <person name="Wiegand S."/>
            <person name="Jogler M."/>
            <person name="Boedeker C."/>
            <person name="Pinto D."/>
            <person name="Vollmers J."/>
            <person name="Rivas-Marin E."/>
            <person name="Kohn T."/>
            <person name="Peeters S.H."/>
            <person name="Heuer A."/>
            <person name="Rast P."/>
            <person name="Oberbeckmann S."/>
            <person name="Bunk B."/>
            <person name="Jeske O."/>
            <person name="Meyerdierks A."/>
            <person name="Storesund J.E."/>
            <person name="Kallscheuer N."/>
            <person name="Luecker S."/>
            <person name="Lage O.M."/>
            <person name="Pohl T."/>
            <person name="Merkel B.J."/>
            <person name="Hornburger P."/>
            <person name="Mueller R.-W."/>
            <person name="Bruemmer F."/>
            <person name="Labrenz M."/>
            <person name="Spormann A.M."/>
            <person name="Op den Camp H."/>
            <person name="Overmann J."/>
            <person name="Amann R."/>
            <person name="Jetten M.S.M."/>
            <person name="Mascher T."/>
            <person name="Medema M.H."/>
            <person name="Devos D.P."/>
            <person name="Kaster A.-K."/>
            <person name="Ovreas L."/>
            <person name="Rohde M."/>
            <person name="Galperin M.Y."/>
            <person name="Jogler C."/>
        </authorList>
    </citation>
    <scope>NUCLEOTIDE SEQUENCE [LARGE SCALE GENOMIC DNA]</scope>
    <source>
        <strain evidence="8 9">Pla175</strain>
    </source>
</reference>
<dbReference type="InterPro" id="IPR019734">
    <property type="entry name" value="TPR_rpt"/>
</dbReference>
<evidence type="ECO:0000256" key="3">
    <source>
        <dbReference type="ARBA" id="ARBA00022741"/>
    </source>
</evidence>
<dbReference type="Pfam" id="PF14559">
    <property type="entry name" value="TPR_19"/>
    <property type="match status" value="1"/>
</dbReference>
<keyword evidence="9" id="KW-1185">Reference proteome</keyword>
<evidence type="ECO:0000256" key="6">
    <source>
        <dbReference type="PROSITE-ProRule" id="PRU00339"/>
    </source>
</evidence>
<keyword evidence="6" id="KW-0802">TPR repeat</keyword>
<dbReference type="GO" id="GO:0004674">
    <property type="term" value="F:protein serine/threonine kinase activity"/>
    <property type="evidence" value="ECO:0007669"/>
    <property type="project" value="UniProtKB-EC"/>
</dbReference>
<dbReference type="PANTHER" id="PTHR43671">
    <property type="entry name" value="SERINE/THREONINE-PROTEIN KINASE NEK"/>
    <property type="match status" value="1"/>
</dbReference>
<dbReference type="InterPro" id="IPR008271">
    <property type="entry name" value="Ser/Thr_kinase_AS"/>
</dbReference>
<keyword evidence="2 8" id="KW-0808">Transferase</keyword>
<dbReference type="EC" id="2.7.11.1" evidence="1"/>
<dbReference type="CDD" id="cd14014">
    <property type="entry name" value="STKc_PknB_like"/>
    <property type="match status" value="1"/>
</dbReference>
<sequence>MEYVDGQSLAEILRHSISLGHWISREQSLRYLANLAEAVIHAHASSILHRDIKPENVIISRQDEAKLTDFGIAKIESQQDGFGRTNNQTVDGARTGTCEYMSPEQLNGKPLDYQSDLFSLGIVAYLLLSKRHPFCHHSGLFSISELISHGRWPIDRAPLGEIASDSVVDVVLKLLEFDPKDRPQSAADLLGAIRSSEVSGLLCPHCGAPNVHVAVFCNQCGRSLRRDTSTDNRARGRAAALTDEGVAASEAGNWDLAVAKYKTALLEDGTYARALGNLGYALSRFGRYDEAVVVLDRAIRLEEHPLCYDYRAFALSKLLRNEEALSSIDKAIAISPQNVNYMVSRAHILLLLGRRNDAMGQLKQVLELDPGNTRASDLRSRIY</sequence>
<dbReference type="Pfam" id="PF13432">
    <property type="entry name" value="TPR_16"/>
    <property type="match status" value="1"/>
</dbReference>
<dbReference type="Proteomes" id="UP000317429">
    <property type="component" value="Chromosome"/>
</dbReference>
<dbReference type="InterPro" id="IPR011009">
    <property type="entry name" value="Kinase-like_dom_sf"/>
</dbReference>
<keyword evidence="4 8" id="KW-0418">Kinase</keyword>
<dbReference type="KEGG" id="pnd:Pla175_17720"/>
<evidence type="ECO:0000259" key="7">
    <source>
        <dbReference type="PROSITE" id="PS50011"/>
    </source>
</evidence>
<dbReference type="InterPro" id="IPR000719">
    <property type="entry name" value="Prot_kinase_dom"/>
</dbReference>
<dbReference type="Pfam" id="PF00069">
    <property type="entry name" value="Pkinase"/>
    <property type="match status" value="1"/>
</dbReference>
<dbReference type="PROSITE" id="PS50005">
    <property type="entry name" value="TPR"/>
    <property type="match status" value="1"/>
</dbReference>
<evidence type="ECO:0000313" key="9">
    <source>
        <dbReference type="Proteomes" id="UP000317429"/>
    </source>
</evidence>
<accession>A0A518DAF2</accession>
<keyword evidence="3" id="KW-0547">Nucleotide-binding</keyword>
<keyword evidence="5" id="KW-0067">ATP-binding</keyword>